<dbReference type="EnsemblPlants" id="Zm00001eb304480_T001">
    <property type="protein sequence ID" value="Zm00001eb304480_P001"/>
    <property type="gene ID" value="Zm00001eb304480"/>
</dbReference>
<dbReference type="AlphaFoldDB" id="A0A804Q724"/>
<keyword evidence="3" id="KW-1185">Reference proteome</keyword>
<dbReference type="InParanoid" id="A0A804Q724"/>
<protein>
    <submittedName>
        <fullName evidence="2">Uncharacterized protein</fullName>
    </submittedName>
</protein>
<organism evidence="2 3">
    <name type="scientific">Zea mays</name>
    <name type="common">Maize</name>
    <dbReference type="NCBI Taxonomy" id="4577"/>
    <lineage>
        <taxon>Eukaryota</taxon>
        <taxon>Viridiplantae</taxon>
        <taxon>Streptophyta</taxon>
        <taxon>Embryophyta</taxon>
        <taxon>Tracheophyta</taxon>
        <taxon>Spermatophyta</taxon>
        <taxon>Magnoliopsida</taxon>
        <taxon>Liliopsida</taxon>
        <taxon>Poales</taxon>
        <taxon>Poaceae</taxon>
        <taxon>PACMAD clade</taxon>
        <taxon>Panicoideae</taxon>
        <taxon>Andropogonodae</taxon>
        <taxon>Andropogoneae</taxon>
        <taxon>Tripsacinae</taxon>
        <taxon>Zea</taxon>
    </lineage>
</organism>
<feature type="compositionally biased region" description="Basic and acidic residues" evidence="1">
    <location>
        <begin position="176"/>
        <end position="198"/>
    </location>
</feature>
<evidence type="ECO:0000313" key="3">
    <source>
        <dbReference type="Proteomes" id="UP000007305"/>
    </source>
</evidence>
<gene>
    <name evidence="2" type="primary">LOC103632171</name>
</gene>
<dbReference type="Gramene" id="Zm00001eb304480_T001">
    <property type="protein sequence ID" value="Zm00001eb304480_P001"/>
    <property type="gene ID" value="Zm00001eb304480"/>
</dbReference>
<feature type="compositionally biased region" description="Basic and acidic residues" evidence="1">
    <location>
        <begin position="212"/>
        <end position="221"/>
    </location>
</feature>
<feature type="region of interest" description="Disordered" evidence="1">
    <location>
        <begin position="160"/>
        <end position="224"/>
    </location>
</feature>
<reference evidence="2" key="2">
    <citation type="submission" date="2019-07" db="EMBL/GenBank/DDBJ databases">
        <authorList>
            <person name="Seetharam A."/>
            <person name="Woodhouse M."/>
            <person name="Cannon E."/>
        </authorList>
    </citation>
    <scope>NUCLEOTIDE SEQUENCE [LARGE SCALE GENOMIC DNA]</scope>
    <source>
        <strain evidence="2">cv. B73</strain>
    </source>
</reference>
<reference evidence="3" key="1">
    <citation type="submission" date="2015-12" db="EMBL/GenBank/DDBJ databases">
        <title>Update maize B73 reference genome by single molecule sequencing technologies.</title>
        <authorList>
            <consortium name="Maize Genome Sequencing Project"/>
            <person name="Ware D."/>
        </authorList>
    </citation>
    <scope>NUCLEOTIDE SEQUENCE [LARGE SCALE GENOMIC DNA]</scope>
    <source>
        <strain evidence="3">cv. B73</strain>
    </source>
</reference>
<name>A0A804Q724_MAIZE</name>
<evidence type="ECO:0000313" key="2">
    <source>
        <dbReference type="EnsemblPlants" id="Zm00001eb304480_P001"/>
    </source>
</evidence>
<sequence>MHEQNTTHHLSKSMTFANPSSSLAVLVVGFGDLAVNLLEHDGRRRRGPRRGELQFEGAGGLDLALGLAQRVLELAGDRHLHLEQSRRVLLPELGLAGVAQRHAPGVRARGQVVHHRLPGALLLALVRDLHALERLAVEAVRGLQRLVVLDADGPVGVADGQRQREVVRERRRGRGHQREPGERRVLDADLHMPEGASKDEDDYDDGGSNSKANDDGEKDEPILDLAAAVVPAATHGCRTERGVLASDVRGGHEAAL</sequence>
<accession>A0A804Q724</accession>
<proteinExistence type="predicted"/>
<evidence type="ECO:0000256" key="1">
    <source>
        <dbReference type="SAM" id="MobiDB-lite"/>
    </source>
</evidence>
<dbReference type="Proteomes" id="UP000007305">
    <property type="component" value="Chromosome 7"/>
</dbReference>
<reference evidence="2" key="3">
    <citation type="submission" date="2021-05" db="UniProtKB">
        <authorList>
            <consortium name="EnsemblPlants"/>
        </authorList>
    </citation>
    <scope>IDENTIFICATION</scope>
    <source>
        <strain evidence="2">cv. B73</strain>
    </source>
</reference>